<protein>
    <submittedName>
        <fullName evidence="1">Uncharacterized protein</fullName>
    </submittedName>
</protein>
<name>U5NBI4_9MOLU</name>
<dbReference type="AlphaFoldDB" id="U5NBI4"/>
<dbReference type="EMBL" id="CP006771">
    <property type="protein sequence ID" value="AGX88906.1"/>
    <property type="molecule type" value="Genomic_DNA"/>
</dbReference>
<evidence type="ECO:0000313" key="1">
    <source>
        <dbReference type="EMBL" id="AGX88906.1"/>
    </source>
</evidence>
<sequence length="156" mass="19089">MGSIDNQVKYIDFFLKCIPSEGHIFKCKIDEEERDYFFLVSDFEEGEKGKKIERLIVHFDKFDGEDYRNSDFWEHPLFAENIEIIEKFKDLKIQKLEEENKLILVFDLYQEYLNKSLFFSNENSKILFNKFIEKWQKEHHLEKTVDKINKLYPEHF</sequence>
<accession>U5NBI4</accession>
<evidence type="ECO:0000313" key="2">
    <source>
        <dbReference type="Proteomes" id="UP000017119"/>
    </source>
</evidence>
<dbReference type="HOGENOM" id="CLU_1684635_0_0_14"/>
<dbReference type="Proteomes" id="UP000017119">
    <property type="component" value="Chromosome"/>
</dbReference>
<dbReference type="PATRIC" id="fig|1403316.3.peg.116"/>
<keyword evidence="2" id="KW-1185">Reference proteome</keyword>
<dbReference type="KEGG" id="mpv:PRV_00700"/>
<dbReference type="STRING" id="1403316.PRV_00700"/>
<gene>
    <name evidence="1" type="ORF">PRV_00700</name>
</gene>
<dbReference type="RefSeq" id="WP_022769056.1">
    <property type="nucleotide sequence ID" value="NC_022575.1"/>
</dbReference>
<reference evidence="1 2" key="1">
    <citation type="journal article" date="2013" name="Genome Announc.">
        <title>Genome Sequence of Mycoplasma parvum (Formerly Eperythrozoon parvum), a Diminutive Hemoplasma of the Pig.</title>
        <authorList>
            <person name="do Nascimento N.C."/>
            <person name="Dos Santos A.P."/>
            <person name="Chu Y."/>
            <person name="Guimaraes A.M."/>
            <person name="Pagliaro A."/>
            <person name="Messick J.B."/>
        </authorList>
    </citation>
    <scope>NUCLEOTIDE SEQUENCE [LARGE SCALE GENOMIC DNA]</scope>
    <source>
        <strain evidence="1 2">Indiana</strain>
    </source>
</reference>
<proteinExistence type="predicted"/>
<dbReference type="OrthoDB" id="9889557at2"/>
<organism evidence="1 2">
    <name type="scientific">Mycoplasma parvum str. Indiana</name>
    <dbReference type="NCBI Taxonomy" id="1403316"/>
    <lineage>
        <taxon>Bacteria</taxon>
        <taxon>Bacillati</taxon>
        <taxon>Mycoplasmatota</taxon>
        <taxon>Mollicutes</taxon>
        <taxon>Mycoplasmataceae</taxon>
        <taxon>Mycoplasma</taxon>
    </lineage>
</organism>